<accession>A0ABV1FG54</accession>
<dbReference type="Proteomes" id="UP001438008">
    <property type="component" value="Unassembled WGS sequence"/>
</dbReference>
<evidence type="ECO:0000313" key="1">
    <source>
        <dbReference type="EMBL" id="MEQ2471771.1"/>
    </source>
</evidence>
<dbReference type="RefSeq" id="WP_349163960.1">
    <property type="nucleotide sequence ID" value="NZ_JBBMFE010000003.1"/>
</dbReference>
<dbReference type="PANTHER" id="PTHR38733:SF1">
    <property type="entry name" value="TYPE IV METHYL-DIRECTED RESTRICTION ENZYME ECOKMCRBC"/>
    <property type="match status" value="1"/>
</dbReference>
<evidence type="ECO:0000313" key="2">
    <source>
        <dbReference type="Proteomes" id="UP001438008"/>
    </source>
</evidence>
<protein>
    <submittedName>
        <fullName evidence="1">Uncharacterized protein</fullName>
    </submittedName>
</protein>
<proteinExistence type="predicted"/>
<dbReference type="Pfam" id="PF10117">
    <property type="entry name" value="McrBC"/>
    <property type="match status" value="1"/>
</dbReference>
<dbReference type="EMBL" id="JBBMFE010000003">
    <property type="protein sequence ID" value="MEQ2471771.1"/>
    <property type="molecule type" value="Genomic_DNA"/>
</dbReference>
<sequence length="443" mass="51526">MSRIKIKDNSRTPKKSLSGISLLTSKIADKTLEQLENEGIFVFPEILRDADDITKDQMILQSVNNYYLSSNVMGFMGLGDEKLIVESRFSDNGQDFLFQYLLERVFDVPNIVDLETDANNDDRVFNLLVFIFPHYLKSAIRKGVFKTYVRKTYNDSNVKGTIDIARHIVKNTPFVGNVAYSRREYSFDNDLMELIRHTVEFIKHKPYGHKLLAQAKDEVKDVVAATPNYEMCNRQKIIDANKTNTIRHAYYREYRELQNLCLLILQHQKHQIGMGSKKVYGLLFDGAWLWEEYMNSIVGEIFYHPMNKATKGSQRLFDHNRGLIYPDFISRNSEARVIADAKYKPIDNIGNKDYLQVLAYMFRFDAKKGFYFYPEMGEEEDAVMWLNRGSTYEKNVEAREDICIIKHGFQIPTGIDGYSAFTEQMRCNEIKFLDGIYGNGRKL</sequence>
<dbReference type="PANTHER" id="PTHR38733">
    <property type="entry name" value="PROTEIN MCRC"/>
    <property type="match status" value="1"/>
</dbReference>
<organism evidence="1 2">
    <name type="scientific">Laedolimicola intestinihominis</name>
    <dbReference type="NCBI Taxonomy" id="3133166"/>
    <lineage>
        <taxon>Bacteria</taxon>
        <taxon>Bacillati</taxon>
        <taxon>Bacillota</taxon>
        <taxon>Clostridia</taxon>
        <taxon>Lachnospirales</taxon>
        <taxon>Lachnospiraceae</taxon>
        <taxon>Laedolimicola</taxon>
    </lineage>
</organism>
<keyword evidence="2" id="KW-1185">Reference proteome</keyword>
<reference evidence="1 2" key="1">
    <citation type="submission" date="2024-03" db="EMBL/GenBank/DDBJ databases">
        <title>Human intestinal bacterial collection.</title>
        <authorList>
            <person name="Pauvert C."/>
            <person name="Hitch T.C.A."/>
            <person name="Clavel T."/>
        </authorList>
    </citation>
    <scope>NUCLEOTIDE SEQUENCE [LARGE SCALE GENOMIC DNA]</scope>
    <source>
        <strain evidence="1 2">CLA-AA-H132</strain>
    </source>
</reference>
<name>A0ABV1FG54_9FIRM</name>
<comment type="caution">
    <text evidence="1">The sequence shown here is derived from an EMBL/GenBank/DDBJ whole genome shotgun (WGS) entry which is preliminary data.</text>
</comment>
<dbReference type="InterPro" id="IPR019292">
    <property type="entry name" value="McrC"/>
</dbReference>
<gene>
    <name evidence="1" type="ORF">WMO29_04610</name>
</gene>